<evidence type="ECO:0000259" key="3">
    <source>
        <dbReference type="Pfam" id="PF23003"/>
    </source>
</evidence>
<sequence length="128" mass="13665">LMHRAVLLTVAVFSVACPIASAPVAVKGCPGGYSNGDQYREDAFWKLCTSNGKGAWSTSAIACFTPKDVRFVVGTELVEDNLDGIVWIRRDESNDMPNYRGSGRGSPSAVKIVTQATASPVTRRPSTS</sequence>
<protein>
    <recommendedName>
        <fullName evidence="3">Abnormal cell migration protein 18-like fibronectin type I domain-containing protein</fullName>
    </recommendedName>
</protein>
<feature type="region of interest" description="Disordered" evidence="1">
    <location>
        <begin position="96"/>
        <end position="128"/>
    </location>
</feature>
<feature type="non-terminal residue" evidence="4">
    <location>
        <position position="1"/>
    </location>
</feature>
<proteinExistence type="predicted"/>
<evidence type="ECO:0000313" key="4">
    <source>
        <dbReference type="EMBL" id="GMT36549.1"/>
    </source>
</evidence>
<feature type="domain" description="Abnormal cell migration protein 18-like fibronectin type I" evidence="3">
    <location>
        <begin position="33"/>
        <end position="81"/>
    </location>
</feature>
<dbReference type="AlphaFoldDB" id="A0AAV5X3H3"/>
<dbReference type="Pfam" id="PF23003">
    <property type="entry name" value="Fn1_2"/>
    <property type="match status" value="1"/>
</dbReference>
<gene>
    <name evidence="4" type="ORF">PFISCL1PPCAC_27846</name>
</gene>
<keyword evidence="5" id="KW-1185">Reference proteome</keyword>
<keyword evidence="2" id="KW-0732">Signal</keyword>
<dbReference type="EMBL" id="BTSY01000007">
    <property type="protein sequence ID" value="GMT36549.1"/>
    <property type="molecule type" value="Genomic_DNA"/>
</dbReference>
<feature type="chain" id="PRO_5043316213" description="Abnormal cell migration protein 18-like fibronectin type I domain-containing protein" evidence="2">
    <location>
        <begin position="22"/>
        <end position="128"/>
    </location>
</feature>
<evidence type="ECO:0000313" key="5">
    <source>
        <dbReference type="Proteomes" id="UP001432322"/>
    </source>
</evidence>
<evidence type="ECO:0000256" key="2">
    <source>
        <dbReference type="SAM" id="SignalP"/>
    </source>
</evidence>
<organism evidence="4 5">
    <name type="scientific">Pristionchus fissidentatus</name>
    <dbReference type="NCBI Taxonomy" id="1538716"/>
    <lineage>
        <taxon>Eukaryota</taxon>
        <taxon>Metazoa</taxon>
        <taxon>Ecdysozoa</taxon>
        <taxon>Nematoda</taxon>
        <taxon>Chromadorea</taxon>
        <taxon>Rhabditida</taxon>
        <taxon>Rhabditina</taxon>
        <taxon>Diplogasteromorpha</taxon>
        <taxon>Diplogasteroidea</taxon>
        <taxon>Neodiplogasteridae</taxon>
        <taxon>Pristionchus</taxon>
    </lineage>
</organism>
<reference evidence="4" key="1">
    <citation type="submission" date="2023-10" db="EMBL/GenBank/DDBJ databases">
        <title>Genome assembly of Pristionchus species.</title>
        <authorList>
            <person name="Yoshida K."/>
            <person name="Sommer R.J."/>
        </authorList>
    </citation>
    <scope>NUCLEOTIDE SEQUENCE</scope>
    <source>
        <strain evidence="4">RS5133</strain>
    </source>
</reference>
<name>A0AAV5X3H3_9BILA</name>
<feature type="non-terminal residue" evidence="4">
    <location>
        <position position="128"/>
    </location>
</feature>
<accession>A0AAV5X3H3</accession>
<evidence type="ECO:0000256" key="1">
    <source>
        <dbReference type="SAM" id="MobiDB-lite"/>
    </source>
</evidence>
<dbReference type="InterPro" id="IPR055119">
    <property type="entry name" value="Mig18_Fn1"/>
</dbReference>
<dbReference type="Proteomes" id="UP001432322">
    <property type="component" value="Unassembled WGS sequence"/>
</dbReference>
<feature type="signal peptide" evidence="2">
    <location>
        <begin position="1"/>
        <end position="21"/>
    </location>
</feature>
<comment type="caution">
    <text evidence="4">The sequence shown here is derived from an EMBL/GenBank/DDBJ whole genome shotgun (WGS) entry which is preliminary data.</text>
</comment>
<feature type="compositionally biased region" description="Polar residues" evidence="1">
    <location>
        <begin position="114"/>
        <end position="128"/>
    </location>
</feature>